<keyword evidence="3 6" id="KW-0812">Transmembrane</keyword>
<keyword evidence="8" id="KW-1185">Reference proteome</keyword>
<dbReference type="NCBIfam" id="NF037982">
    <property type="entry name" value="Nramp_1"/>
    <property type="match status" value="1"/>
</dbReference>
<keyword evidence="2" id="KW-0813">Transport</keyword>
<dbReference type="Pfam" id="PF01566">
    <property type="entry name" value="Nramp"/>
    <property type="match status" value="1"/>
</dbReference>
<dbReference type="PANTHER" id="PTHR11706:SF33">
    <property type="entry name" value="NATURAL RESISTANCE-ASSOCIATED MACROPHAGE PROTEIN 2"/>
    <property type="match status" value="1"/>
</dbReference>
<protein>
    <submittedName>
        <fullName evidence="7">Natural resistance-associated macrophage protein</fullName>
    </submittedName>
</protein>
<feature type="transmembrane region" description="Helical" evidence="6">
    <location>
        <begin position="46"/>
        <end position="65"/>
    </location>
</feature>
<dbReference type="RefSeq" id="WP_087861271.1">
    <property type="nucleotide sequence ID" value="NZ_LT859958.1"/>
</dbReference>
<reference evidence="8" key="1">
    <citation type="submission" date="2017-05" db="EMBL/GenBank/DDBJ databases">
        <authorList>
            <person name="Kirkegaard R."/>
            <person name="Mcilroy J S."/>
        </authorList>
    </citation>
    <scope>NUCLEOTIDE SEQUENCE [LARGE SCALE GENOMIC DNA]</scope>
</reference>
<dbReference type="GO" id="GO:0015086">
    <property type="term" value="F:cadmium ion transmembrane transporter activity"/>
    <property type="evidence" value="ECO:0007669"/>
    <property type="project" value="TreeGrafter"/>
</dbReference>
<keyword evidence="5 6" id="KW-0472">Membrane</keyword>
<name>A0A1Y6K185_9CHLR</name>
<dbReference type="GO" id="GO:0005384">
    <property type="term" value="F:manganese ion transmembrane transporter activity"/>
    <property type="evidence" value="ECO:0007669"/>
    <property type="project" value="TreeGrafter"/>
</dbReference>
<dbReference type="GO" id="GO:0005886">
    <property type="term" value="C:plasma membrane"/>
    <property type="evidence" value="ECO:0007669"/>
    <property type="project" value="TreeGrafter"/>
</dbReference>
<dbReference type="PANTHER" id="PTHR11706">
    <property type="entry name" value="SOLUTE CARRIER PROTEIN FAMILY 11 MEMBER"/>
    <property type="match status" value="1"/>
</dbReference>
<dbReference type="GO" id="GO:0034755">
    <property type="term" value="P:iron ion transmembrane transport"/>
    <property type="evidence" value="ECO:0007669"/>
    <property type="project" value="TreeGrafter"/>
</dbReference>
<evidence type="ECO:0000256" key="3">
    <source>
        <dbReference type="ARBA" id="ARBA00022692"/>
    </source>
</evidence>
<evidence type="ECO:0000256" key="6">
    <source>
        <dbReference type="SAM" id="Phobius"/>
    </source>
</evidence>
<organism evidence="7 8">
    <name type="scientific">Candidatus Brevifilum fermentans</name>
    <dbReference type="NCBI Taxonomy" id="1986204"/>
    <lineage>
        <taxon>Bacteria</taxon>
        <taxon>Bacillati</taxon>
        <taxon>Chloroflexota</taxon>
        <taxon>Anaerolineae</taxon>
        <taxon>Anaerolineales</taxon>
        <taxon>Anaerolineaceae</taxon>
        <taxon>Candidatus Brevifilum</taxon>
    </lineage>
</organism>
<feature type="transmembrane region" description="Helical" evidence="6">
    <location>
        <begin position="233"/>
        <end position="262"/>
    </location>
</feature>
<dbReference type="Proteomes" id="UP000195514">
    <property type="component" value="Chromosome I"/>
</dbReference>
<feature type="transmembrane region" description="Helical" evidence="6">
    <location>
        <begin position="152"/>
        <end position="170"/>
    </location>
</feature>
<feature type="transmembrane region" description="Helical" evidence="6">
    <location>
        <begin position="392"/>
        <end position="414"/>
    </location>
</feature>
<feature type="transmembrane region" description="Helical" evidence="6">
    <location>
        <begin position="353"/>
        <end position="372"/>
    </location>
</feature>
<dbReference type="OrthoDB" id="141480at2"/>
<evidence type="ECO:0000256" key="5">
    <source>
        <dbReference type="ARBA" id="ARBA00023136"/>
    </source>
</evidence>
<keyword evidence="4 6" id="KW-1133">Transmembrane helix</keyword>
<proteinExistence type="predicted"/>
<gene>
    <name evidence="7" type="ORF">CFX1CAM_0260</name>
</gene>
<feature type="transmembrane region" description="Helical" evidence="6">
    <location>
        <begin position="124"/>
        <end position="145"/>
    </location>
</feature>
<dbReference type="KEGG" id="abat:CFX1CAM_0260"/>
<dbReference type="AlphaFoldDB" id="A0A1Y6K185"/>
<feature type="transmembrane region" description="Helical" evidence="6">
    <location>
        <begin position="95"/>
        <end position="118"/>
    </location>
</feature>
<evidence type="ECO:0000256" key="1">
    <source>
        <dbReference type="ARBA" id="ARBA00004141"/>
    </source>
</evidence>
<evidence type="ECO:0000256" key="2">
    <source>
        <dbReference type="ARBA" id="ARBA00022448"/>
    </source>
</evidence>
<comment type="subcellular location">
    <subcellularLocation>
        <location evidence="1">Membrane</location>
        <topology evidence="1">Multi-pass membrane protein</topology>
    </subcellularLocation>
</comment>
<feature type="transmembrane region" description="Helical" evidence="6">
    <location>
        <begin position="190"/>
        <end position="212"/>
    </location>
</feature>
<evidence type="ECO:0000256" key="4">
    <source>
        <dbReference type="ARBA" id="ARBA00022989"/>
    </source>
</evidence>
<accession>A0A1Y6K185</accession>
<dbReference type="EMBL" id="LT859958">
    <property type="protein sequence ID" value="SMX53326.1"/>
    <property type="molecule type" value="Genomic_DNA"/>
</dbReference>
<evidence type="ECO:0000313" key="7">
    <source>
        <dbReference type="EMBL" id="SMX53326.1"/>
    </source>
</evidence>
<dbReference type="InterPro" id="IPR001046">
    <property type="entry name" value="NRAMP_fam"/>
</dbReference>
<feature type="transmembrane region" description="Helical" evidence="6">
    <location>
        <begin position="328"/>
        <end position="347"/>
    </location>
</feature>
<evidence type="ECO:0000313" key="8">
    <source>
        <dbReference type="Proteomes" id="UP000195514"/>
    </source>
</evidence>
<feature type="transmembrane region" description="Helical" evidence="6">
    <location>
        <begin position="282"/>
        <end position="307"/>
    </location>
</feature>
<sequence length="418" mass="44694">MLKKFKAPLWLRKLGIFLAVLGPGLITSSADNDAPGIATYSMAGSIYGYKFLFVILVVTIGEVVIQEIAARMGVVTGKGTADLIRERFGVKITTFSMFSLLLANLGTTVAQIAGVAASAELFGISRYIAAPLAAILVSLAVLRGSYKHIEKILIALSLTALSYIITVFLVKPPWGEVLRATFIPQFTLESTFILAVLATIGTTITPWGIFFMQSSVADKGLAIKDYPYTKIDATFGAAWGNVVSAFIVISTAVTLYVAGIHVDTAEQAALALAPLAGNAARILFSAGLLGASLLALSVLPLSTTYAFCEAFGFERGLNRPIKEAPTFYGIYLGITGLSVLIVLIPGIPLFPIMWLSQTLNAFILPVLLYLVIKLSSNERIMGQWKNTRLQNILATGLMVFISLVTVALVVASFWNPAS</sequence>